<feature type="transmembrane region" description="Helical" evidence="7">
    <location>
        <begin position="257"/>
        <end position="274"/>
    </location>
</feature>
<organism evidence="9 10">
    <name type="scientific">Ruminococcus albus 8</name>
    <dbReference type="NCBI Taxonomy" id="246199"/>
    <lineage>
        <taxon>Bacteria</taxon>
        <taxon>Bacillati</taxon>
        <taxon>Bacillota</taxon>
        <taxon>Clostridia</taxon>
        <taxon>Eubacteriales</taxon>
        <taxon>Oscillospiraceae</taxon>
        <taxon>Ruminococcus</taxon>
    </lineage>
</organism>
<evidence type="ECO:0000256" key="7">
    <source>
        <dbReference type="SAM" id="Phobius"/>
    </source>
</evidence>
<evidence type="ECO:0000256" key="5">
    <source>
        <dbReference type="ARBA" id="ARBA00022989"/>
    </source>
</evidence>
<evidence type="ECO:0000259" key="8">
    <source>
        <dbReference type="Pfam" id="PF01757"/>
    </source>
</evidence>
<feature type="transmembrane region" description="Helical" evidence="7">
    <location>
        <begin position="197"/>
        <end position="219"/>
    </location>
</feature>
<protein>
    <submittedName>
        <fullName evidence="9">Conserved domain protein</fullName>
    </submittedName>
</protein>
<feature type="transmembrane region" description="Helical" evidence="7">
    <location>
        <begin position="47"/>
        <end position="65"/>
    </location>
</feature>
<feature type="transmembrane region" description="Helical" evidence="7">
    <location>
        <begin position="160"/>
        <end position="177"/>
    </location>
</feature>
<evidence type="ECO:0000313" key="9">
    <source>
        <dbReference type="EMBL" id="EGC04310.1"/>
    </source>
</evidence>
<keyword evidence="10" id="KW-1185">Reference proteome</keyword>
<dbReference type="GO" id="GO:0016413">
    <property type="term" value="F:O-acetyltransferase activity"/>
    <property type="evidence" value="ECO:0007669"/>
    <property type="project" value="TreeGrafter"/>
</dbReference>
<feature type="transmembrane region" description="Helical" evidence="7">
    <location>
        <begin position="125"/>
        <end position="148"/>
    </location>
</feature>
<comment type="caution">
    <text evidence="9">The sequence shown here is derived from an EMBL/GenBank/DDBJ whole genome shotgun (WGS) entry which is preliminary data.</text>
</comment>
<evidence type="ECO:0000256" key="1">
    <source>
        <dbReference type="ARBA" id="ARBA00004651"/>
    </source>
</evidence>
<comment type="subcellular location">
    <subcellularLocation>
        <location evidence="1">Cell membrane</location>
        <topology evidence="1">Multi-pass membrane protein</topology>
    </subcellularLocation>
</comment>
<name>E9S8T4_RUMAL</name>
<dbReference type="AlphaFoldDB" id="E9S8T4"/>
<dbReference type="STRING" id="246199.CUS_5579"/>
<dbReference type="PANTHER" id="PTHR40074:SF2">
    <property type="entry name" value="O-ACETYLTRANSFERASE WECH"/>
    <property type="match status" value="1"/>
</dbReference>
<feature type="transmembrane region" description="Helical" evidence="7">
    <location>
        <begin position="86"/>
        <end position="105"/>
    </location>
</feature>
<feature type="domain" description="Acyltransferase 3" evidence="8">
    <location>
        <begin position="10"/>
        <end position="335"/>
    </location>
</feature>
<dbReference type="GO" id="GO:0005886">
    <property type="term" value="C:plasma membrane"/>
    <property type="evidence" value="ECO:0007669"/>
    <property type="project" value="UniProtKB-SubCell"/>
</dbReference>
<keyword evidence="3" id="KW-1003">Cell membrane</keyword>
<feature type="transmembrane region" description="Helical" evidence="7">
    <location>
        <begin position="231"/>
        <end position="251"/>
    </location>
</feature>
<evidence type="ECO:0000256" key="6">
    <source>
        <dbReference type="ARBA" id="ARBA00023136"/>
    </source>
</evidence>
<keyword evidence="6 7" id="KW-0472">Membrane</keyword>
<gene>
    <name evidence="9" type="ORF">CUS_5579</name>
</gene>
<accession>E9S8T4</accession>
<evidence type="ECO:0000313" key="10">
    <source>
        <dbReference type="Proteomes" id="UP000004259"/>
    </source>
</evidence>
<evidence type="ECO:0000256" key="4">
    <source>
        <dbReference type="ARBA" id="ARBA00022692"/>
    </source>
</evidence>
<dbReference type="eggNOG" id="COG1835">
    <property type="taxonomic scope" value="Bacteria"/>
</dbReference>
<evidence type="ECO:0000256" key="3">
    <source>
        <dbReference type="ARBA" id="ARBA00022475"/>
    </source>
</evidence>
<dbReference type="InterPro" id="IPR002656">
    <property type="entry name" value="Acyl_transf_3_dom"/>
</dbReference>
<dbReference type="EMBL" id="ADKM02000031">
    <property type="protein sequence ID" value="EGC04310.1"/>
    <property type="molecule type" value="Genomic_DNA"/>
</dbReference>
<dbReference type="OrthoDB" id="5808342at2"/>
<dbReference type="RefSeq" id="WP_002847464.1">
    <property type="nucleotide sequence ID" value="NZ_ADKM02000031.1"/>
</dbReference>
<dbReference type="Pfam" id="PF01757">
    <property type="entry name" value="Acyl_transf_3"/>
    <property type="match status" value="1"/>
</dbReference>
<sequence length="354" mass="41152">MPLPKKEYYYSIDAAKFICALLVVAVHCMPFGYSEAFLIPNQIVRNYIARIAVPFFFVSSGYFYFKSNYCYDYKKDKERKFLSRFLFLYIFWCLVYFPMHIPGILNDPKGAAVGALKYLRDFVFIGGHIHLWYLSATVFAILVISALLEKNLSIERIFRYSLVLYFIGLLGQGYSFLLEPLKRYSIIKGFIDLYENVFVTTRNGLFEAFTFVSMGLILADHRDHLPKRTSLICLILSMAGFAGELLLVKHFSGRIENDYYISLLPAIFFFYRYISKIKLEPSDKYKTLRKSSTLIYFTHPWVKNVLGSVLKRVNSTLPNTCLLFILTVICCILLSMAVIKLSEIKGFKWLKKIY</sequence>
<keyword evidence="4 7" id="KW-0812">Transmembrane</keyword>
<dbReference type="Proteomes" id="UP000004259">
    <property type="component" value="Unassembled WGS sequence"/>
</dbReference>
<keyword evidence="5 7" id="KW-1133">Transmembrane helix</keyword>
<dbReference type="GO" id="GO:0009246">
    <property type="term" value="P:enterobacterial common antigen biosynthetic process"/>
    <property type="evidence" value="ECO:0007669"/>
    <property type="project" value="TreeGrafter"/>
</dbReference>
<comment type="similarity">
    <text evidence="2">Belongs to the acyltransferase 3 family.</text>
</comment>
<reference evidence="9 10" key="1">
    <citation type="submission" date="2011-02" db="EMBL/GenBank/DDBJ databases">
        <authorList>
            <person name="Nelson K.E."/>
            <person name="Sutton G."/>
            <person name="Torralba M."/>
            <person name="Durkin S."/>
            <person name="Harkins D."/>
            <person name="Montgomery R."/>
            <person name="Ziemer C."/>
            <person name="Klaassens E."/>
            <person name="Ocuiv P."/>
            <person name="Morrison M."/>
        </authorList>
    </citation>
    <scope>NUCLEOTIDE SEQUENCE [LARGE SCALE GENOMIC DNA]</scope>
    <source>
        <strain evidence="9 10">8</strain>
    </source>
</reference>
<feature type="transmembrane region" description="Helical" evidence="7">
    <location>
        <begin position="322"/>
        <end position="342"/>
    </location>
</feature>
<proteinExistence type="inferred from homology"/>
<evidence type="ECO:0000256" key="2">
    <source>
        <dbReference type="ARBA" id="ARBA00007400"/>
    </source>
</evidence>
<dbReference type="PANTHER" id="PTHR40074">
    <property type="entry name" value="O-ACETYLTRANSFERASE WECH"/>
    <property type="match status" value="1"/>
</dbReference>